<keyword evidence="6" id="KW-0408">Iron</keyword>
<gene>
    <name evidence="16" type="ORF">HXN26_05410</name>
</gene>
<name>A0A930HM94_9BACT</name>
<feature type="domain" description="TonB-dependent receptor plug" evidence="15">
    <location>
        <begin position="51"/>
        <end position="153"/>
    </location>
</feature>
<dbReference type="InterPro" id="IPR039426">
    <property type="entry name" value="TonB-dep_rcpt-like"/>
</dbReference>
<keyword evidence="9 11" id="KW-0472">Membrane</keyword>
<dbReference type="PROSITE" id="PS52016">
    <property type="entry name" value="TONB_DEPENDENT_REC_3"/>
    <property type="match status" value="1"/>
</dbReference>
<dbReference type="SUPFAM" id="SSF56935">
    <property type="entry name" value="Porins"/>
    <property type="match status" value="1"/>
</dbReference>
<comment type="caution">
    <text evidence="16">The sequence shown here is derived from an EMBL/GenBank/DDBJ whole genome shotgun (WGS) entry which is preliminary data.</text>
</comment>
<keyword evidence="8 12" id="KW-0798">TonB box</keyword>
<dbReference type="AlphaFoldDB" id="A0A930HM94"/>
<dbReference type="GO" id="GO:0009279">
    <property type="term" value="C:cell outer membrane"/>
    <property type="evidence" value="ECO:0007669"/>
    <property type="project" value="UniProtKB-SubCell"/>
</dbReference>
<protein>
    <submittedName>
        <fullName evidence="16">TonB-dependent receptor</fullName>
    </submittedName>
</protein>
<dbReference type="RefSeq" id="WP_273159392.1">
    <property type="nucleotide sequence ID" value="NZ_JABZSJ010000023.1"/>
</dbReference>
<dbReference type="Pfam" id="PF07715">
    <property type="entry name" value="Plug"/>
    <property type="match status" value="1"/>
</dbReference>
<keyword evidence="4" id="KW-0410">Iron transport</keyword>
<keyword evidence="2 11" id="KW-0813">Transport</keyword>
<keyword evidence="10 11" id="KW-0998">Cell outer membrane</keyword>
<evidence type="ECO:0000256" key="7">
    <source>
        <dbReference type="ARBA" id="ARBA00023065"/>
    </source>
</evidence>
<evidence type="ECO:0000256" key="3">
    <source>
        <dbReference type="ARBA" id="ARBA00022452"/>
    </source>
</evidence>
<dbReference type="EMBL" id="JABZSJ010000023">
    <property type="protein sequence ID" value="MBF1384276.1"/>
    <property type="molecule type" value="Genomic_DNA"/>
</dbReference>
<evidence type="ECO:0000256" key="12">
    <source>
        <dbReference type="RuleBase" id="RU003357"/>
    </source>
</evidence>
<dbReference type="InterPro" id="IPR000531">
    <property type="entry name" value="Beta-barrel_TonB"/>
</dbReference>
<evidence type="ECO:0000256" key="5">
    <source>
        <dbReference type="ARBA" id="ARBA00022692"/>
    </source>
</evidence>
<keyword evidence="13" id="KW-0732">Signal</keyword>
<comment type="subcellular location">
    <subcellularLocation>
        <location evidence="1 11">Cell outer membrane</location>
        <topology evidence="1 11">Multi-pass membrane protein</topology>
    </subcellularLocation>
</comment>
<dbReference type="Proteomes" id="UP000771736">
    <property type="component" value="Unassembled WGS sequence"/>
</dbReference>
<dbReference type="GO" id="GO:0006826">
    <property type="term" value="P:iron ion transport"/>
    <property type="evidence" value="ECO:0007669"/>
    <property type="project" value="UniProtKB-KW"/>
</dbReference>
<dbReference type="Gene3D" id="2.40.170.20">
    <property type="entry name" value="TonB-dependent receptor, beta-barrel domain"/>
    <property type="match status" value="2"/>
</dbReference>
<evidence type="ECO:0000256" key="10">
    <source>
        <dbReference type="ARBA" id="ARBA00023237"/>
    </source>
</evidence>
<keyword evidence="5 11" id="KW-0812">Transmembrane</keyword>
<evidence type="ECO:0000256" key="6">
    <source>
        <dbReference type="ARBA" id="ARBA00023004"/>
    </source>
</evidence>
<dbReference type="InterPro" id="IPR036942">
    <property type="entry name" value="Beta-barrel_TonB_sf"/>
</dbReference>
<keyword evidence="3 11" id="KW-1134">Transmembrane beta strand</keyword>
<evidence type="ECO:0000256" key="8">
    <source>
        <dbReference type="ARBA" id="ARBA00023077"/>
    </source>
</evidence>
<keyword evidence="7" id="KW-0406">Ion transport</keyword>
<keyword evidence="16" id="KW-0675">Receptor</keyword>
<evidence type="ECO:0000313" key="16">
    <source>
        <dbReference type="EMBL" id="MBF1384276.1"/>
    </source>
</evidence>
<evidence type="ECO:0000256" key="2">
    <source>
        <dbReference type="ARBA" id="ARBA00022448"/>
    </source>
</evidence>
<reference evidence="16" key="1">
    <citation type="submission" date="2020-04" db="EMBL/GenBank/DDBJ databases">
        <title>Deep metagenomics examines the oral microbiome during advanced dental caries in children, revealing novel taxa and co-occurrences with host molecules.</title>
        <authorList>
            <person name="Baker J.L."/>
            <person name="Morton J.T."/>
            <person name="Dinis M."/>
            <person name="Alvarez R."/>
            <person name="Tran N.C."/>
            <person name="Knight R."/>
            <person name="Edlund A."/>
        </authorList>
    </citation>
    <scope>NUCLEOTIDE SEQUENCE</scope>
    <source>
        <strain evidence="16">JCVI_44_bin.5</strain>
    </source>
</reference>
<dbReference type="Pfam" id="PF00593">
    <property type="entry name" value="TonB_dep_Rec_b-barrel"/>
    <property type="match status" value="1"/>
</dbReference>
<evidence type="ECO:0000256" key="9">
    <source>
        <dbReference type="ARBA" id="ARBA00023136"/>
    </source>
</evidence>
<dbReference type="PANTHER" id="PTHR32552:SF81">
    <property type="entry name" value="TONB-DEPENDENT OUTER MEMBRANE RECEPTOR"/>
    <property type="match status" value="1"/>
</dbReference>
<evidence type="ECO:0000256" key="1">
    <source>
        <dbReference type="ARBA" id="ARBA00004571"/>
    </source>
</evidence>
<sequence length="828" mass="93994">MNKILFTILFFSLLPISLLADNNYEISDTARIYDIDGVFIYDNPKEAYLLRQQPLNSTSFNQLQLRNLNTQDLRQLSSFVPSFVMPEYGARYTSSIYMRGIGSRINSPAVGMYIDNMPIQSKSAFNFHTYDIDRIDILHGPQGTLYGMNTEGGLIRLYSKNPFVYQGTDLKLSLGNNFWRKAEISHYKRMNDKTAFAVSAFYDGQNGFFTNKYTGERADKFNEFGGKTRLLWNPNERLDLSFVADYQFVNQYGFPYGQVVTKEQVVTTDITSPYYTLKAGTQAPNQNRQSAYKRNMLNTGIGLKYNGNSFVINSMTSWQYLRDRLKMDNDYLPNDFLYLEQYQLQNSITEELSVKSKSQSSWQWAFGAYGSYQWLKTEAPVYFGGDMNKALSQQITAYAYNGMLAVMTKRIAADLIKKGMSEEKAMEVAAISAKVAIEKAGGIRINMQMDPIFEMFRTPTFNMGLYHESNIDITDRLRATLGLRYDYSHVAIDYNTSARLMLDESVMGINIKPTITSTLAHNEKNHFKELLPKIGLTYRFNNGSNAYATWSKGYRAGGFNIQMFSDILQTELSAASQGARGDVDVEHDNDFYKNIAKTIEYKPETSFNYEVGAHLNLMNEEMTLDVAAYYMQIKNQQLSVLANNYGFGRMMTNAGKSHSCGLEATLRGETLNKKLNYALSYGFTSTKFDEYTETTSGTIVDYKGKRVPFVPQHTLAANADYRIDVDPAALLDPTNKFHLRFVIVGLNLSAQGKTYWDEQNSIAQNFYATLGAHADADFGPMHINLWVRNLTDTKYNTFAVQSAATGKKYTFGQLGNPFQIGVDVSFHF</sequence>
<dbReference type="InterPro" id="IPR012910">
    <property type="entry name" value="Plug_dom"/>
</dbReference>
<feature type="signal peptide" evidence="13">
    <location>
        <begin position="1"/>
        <end position="20"/>
    </location>
</feature>
<feature type="domain" description="TonB-dependent receptor-like beta-barrel" evidence="14">
    <location>
        <begin position="279"/>
        <end position="790"/>
    </location>
</feature>
<dbReference type="PANTHER" id="PTHR32552">
    <property type="entry name" value="FERRICHROME IRON RECEPTOR-RELATED"/>
    <property type="match status" value="1"/>
</dbReference>
<organism evidence="16 17">
    <name type="scientific">Prevotella aurantiaca</name>
    <dbReference type="NCBI Taxonomy" id="596085"/>
    <lineage>
        <taxon>Bacteria</taxon>
        <taxon>Pseudomonadati</taxon>
        <taxon>Bacteroidota</taxon>
        <taxon>Bacteroidia</taxon>
        <taxon>Bacteroidales</taxon>
        <taxon>Prevotellaceae</taxon>
        <taxon>Prevotella</taxon>
    </lineage>
</organism>
<evidence type="ECO:0000256" key="13">
    <source>
        <dbReference type="SAM" id="SignalP"/>
    </source>
</evidence>
<feature type="chain" id="PRO_5037289007" evidence="13">
    <location>
        <begin position="21"/>
        <end position="828"/>
    </location>
</feature>
<evidence type="ECO:0000256" key="11">
    <source>
        <dbReference type="PROSITE-ProRule" id="PRU01360"/>
    </source>
</evidence>
<evidence type="ECO:0000256" key="4">
    <source>
        <dbReference type="ARBA" id="ARBA00022496"/>
    </source>
</evidence>
<evidence type="ECO:0000259" key="14">
    <source>
        <dbReference type="Pfam" id="PF00593"/>
    </source>
</evidence>
<evidence type="ECO:0000313" key="17">
    <source>
        <dbReference type="Proteomes" id="UP000771736"/>
    </source>
</evidence>
<accession>A0A930HM94</accession>
<comment type="similarity">
    <text evidence="11 12">Belongs to the TonB-dependent receptor family.</text>
</comment>
<proteinExistence type="inferred from homology"/>
<evidence type="ECO:0000259" key="15">
    <source>
        <dbReference type="Pfam" id="PF07715"/>
    </source>
</evidence>